<dbReference type="Proteomes" id="UP000316096">
    <property type="component" value="Unassembled WGS sequence"/>
</dbReference>
<keyword evidence="2" id="KW-1185">Reference proteome</keyword>
<reference evidence="1 2" key="1">
    <citation type="submission" date="2019-06" db="EMBL/GenBank/DDBJ databases">
        <title>Sequencing the genomes of 1000 actinobacteria strains.</title>
        <authorList>
            <person name="Klenk H.-P."/>
        </authorList>
    </citation>
    <scope>NUCLEOTIDE SEQUENCE [LARGE SCALE GENOMIC DNA]</scope>
    <source>
        <strain evidence="1 2">DSM 102200</strain>
    </source>
</reference>
<comment type="caution">
    <text evidence="1">The sequence shown here is derived from an EMBL/GenBank/DDBJ whole genome shotgun (WGS) entry which is preliminary data.</text>
</comment>
<accession>A0A543CVW5</accession>
<evidence type="ECO:0000313" key="1">
    <source>
        <dbReference type="EMBL" id="TQM01221.1"/>
    </source>
</evidence>
<evidence type="ECO:0000313" key="2">
    <source>
        <dbReference type="Proteomes" id="UP000316096"/>
    </source>
</evidence>
<sequence>MGLERAGVSAARRLGIFRKIDEYLREPLGSEPVAASADLGRSGYNWKPYGRLSLQSQSFVWDLEENGVTDLASGELGVTHLGELTSYFGGEVGVIQGPEGDLKLLKGGAERVWIPQELVDKGYRFIVHTHPVNHVPGELTQAERAAMVPSDMESDLEFRAASTETHVEAVVNKFGDVTYFDRLGILPAPAGWVPGGPVDHAGLVVPVSEPRATLSEAAHVRYAREEG</sequence>
<proteinExistence type="predicted"/>
<gene>
    <name evidence="1" type="ORF">FB559_6969</name>
</gene>
<protein>
    <submittedName>
        <fullName evidence="1">Uncharacterized protein</fullName>
    </submittedName>
</protein>
<organism evidence="1 2">
    <name type="scientific">Actinoallomurus bryophytorum</name>
    <dbReference type="NCBI Taxonomy" id="1490222"/>
    <lineage>
        <taxon>Bacteria</taxon>
        <taxon>Bacillati</taxon>
        <taxon>Actinomycetota</taxon>
        <taxon>Actinomycetes</taxon>
        <taxon>Streptosporangiales</taxon>
        <taxon>Thermomonosporaceae</taxon>
        <taxon>Actinoallomurus</taxon>
    </lineage>
</organism>
<name>A0A543CVW5_9ACTN</name>
<dbReference type="AlphaFoldDB" id="A0A543CVW5"/>
<dbReference type="EMBL" id="VFOZ01000001">
    <property type="protein sequence ID" value="TQM01221.1"/>
    <property type="molecule type" value="Genomic_DNA"/>
</dbReference>